<protein>
    <recommendedName>
        <fullName evidence="4">DNA repair/chromosome segregation ATPase</fullName>
    </recommendedName>
</protein>
<keyword evidence="3" id="KW-1185">Reference proteome</keyword>
<sequence length="55" mass="6656">MDLESKLQELKYEYVHLQGDLEKIESTGQPTEKMTDRLHELERQIKEVRQQLKNK</sequence>
<keyword evidence="1" id="KW-0175">Coiled coil</keyword>
<dbReference type="AlphaFoldDB" id="A0A078M5E6"/>
<feature type="coiled-coil region" evidence="1">
    <location>
        <begin position="7"/>
        <end position="51"/>
    </location>
</feature>
<accession>A0A078M5E6</accession>
<dbReference type="EMBL" id="CCSE01000001">
    <property type="protein sequence ID" value="CEA01454.1"/>
    <property type="molecule type" value="Genomic_DNA"/>
</dbReference>
<dbReference type="Proteomes" id="UP000044136">
    <property type="component" value="Unassembled WGS sequence"/>
</dbReference>
<organism evidence="2 3">
    <name type="scientific">Jeotgalicoccus saudimassiliensis</name>
    <dbReference type="NCBI Taxonomy" id="1461582"/>
    <lineage>
        <taxon>Bacteria</taxon>
        <taxon>Bacillati</taxon>
        <taxon>Bacillota</taxon>
        <taxon>Bacilli</taxon>
        <taxon>Bacillales</taxon>
        <taxon>Staphylococcaceae</taxon>
        <taxon>Jeotgalicoccus</taxon>
    </lineage>
</organism>
<dbReference type="HOGENOM" id="CLU_208519_1_1_9"/>
<dbReference type="STRING" id="1461582.BN1048_01377"/>
<name>A0A078M5E6_9STAP</name>
<evidence type="ECO:0000256" key="1">
    <source>
        <dbReference type="SAM" id="Coils"/>
    </source>
</evidence>
<dbReference type="NCBIfam" id="NF040877">
    <property type="entry name" value="SE1832_fam"/>
    <property type="match status" value="1"/>
</dbReference>
<dbReference type="RefSeq" id="WP_171816116.1">
    <property type="nucleotide sequence ID" value="NZ_CCSE01000001.1"/>
</dbReference>
<proteinExistence type="predicted"/>
<dbReference type="InterPro" id="IPR048062">
    <property type="entry name" value="SE1832-like"/>
</dbReference>
<reference evidence="2 3" key="1">
    <citation type="submission" date="2014-07" db="EMBL/GenBank/DDBJ databases">
        <authorList>
            <person name="Urmite Genomes Urmite Genomes"/>
        </authorList>
    </citation>
    <scope>NUCLEOTIDE SEQUENCE [LARGE SCALE GENOMIC DNA]</scope>
    <source>
        <strain evidence="2 3">13MG44_air</strain>
    </source>
</reference>
<evidence type="ECO:0008006" key="4">
    <source>
        <dbReference type="Google" id="ProtNLM"/>
    </source>
</evidence>
<gene>
    <name evidence="2" type="ORF">BN1048_01377</name>
</gene>
<evidence type="ECO:0000313" key="3">
    <source>
        <dbReference type="Proteomes" id="UP000044136"/>
    </source>
</evidence>
<evidence type="ECO:0000313" key="2">
    <source>
        <dbReference type="EMBL" id="CEA01454.1"/>
    </source>
</evidence>